<feature type="non-terminal residue" evidence="1">
    <location>
        <position position="74"/>
    </location>
</feature>
<comment type="caution">
    <text evidence="1">The sequence shown here is derived from an EMBL/GenBank/DDBJ whole genome shotgun (WGS) entry which is preliminary data.</text>
</comment>
<dbReference type="AlphaFoldDB" id="A0A9P8FSP2"/>
<proteinExistence type="predicted"/>
<reference evidence="1" key="2">
    <citation type="submission" date="2021-08" db="EMBL/GenBank/DDBJ databases">
        <authorList>
            <person name="Gostincar C."/>
            <person name="Sun X."/>
            <person name="Song Z."/>
            <person name="Gunde-Cimerman N."/>
        </authorList>
    </citation>
    <scope>NUCLEOTIDE SEQUENCE</scope>
    <source>
        <strain evidence="1">EXF-9298</strain>
    </source>
</reference>
<evidence type="ECO:0000313" key="1">
    <source>
        <dbReference type="EMBL" id="KAG9982136.1"/>
    </source>
</evidence>
<dbReference type="Proteomes" id="UP000729357">
    <property type="component" value="Unassembled WGS sequence"/>
</dbReference>
<organism evidence="1 3">
    <name type="scientific">Aureobasidium melanogenum</name>
    <name type="common">Aureobasidium pullulans var. melanogenum</name>
    <dbReference type="NCBI Taxonomy" id="46634"/>
    <lineage>
        <taxon>Eukaryota</taxon>
        <taxon>Fungi</taxon>
        <taxon>Dikarya</taxon>
        <taxon>Ascomycota</taxon>
        <taxon>Pezizomycotina</taxon>
        <taxon>Dothideomycetes</taxon>
        <taxon>Dothideomycetidae</taxon>
        <taxon>Dothideales</taxon>
        <taxon>Saccotheciaceae</taxon>
        <taxon>Aureobasidium</taxon>
    </lineage>
</organism>
<keyword evidence="3" id="KW-1185">Reference proteome</keyword>
<reference evidence="1" key="1">
    <citation type="journal article" date="2021" name="J Fungi (Basel)">
        <title>Virulence traits and population genomics of the black yeast Aureobasidium melanogenum.</title>
        <authorList>
            <person name="Cernosa A."/>
            <person name="Sun X."/>
            <person name="Gostincar C."/>
            <person name="Fang C."/>
            <person name="Gunde-Cimerman N."/>
            <person name="Song Z."/>
        </authorList>
    </citation>
    <scope>NUCLEOTIDE SEQUENCE</scope>
    <source>
        <strain evidence="1">EXF-9298</strain>
    </source>
</reference>
<evidence type="ECO:0000313" key="2">
    <source>
        <dbReference type="EMBL" id="KAG9982363.1"/>
    </source>
</evidence>
<gene>
    <name evidence="2" type="ORF">KCU98_g6830</name>
    <name evidence="1" type="ORF">KCU98_g6992</name>
</gene>
<evidence type="ECO:0000313" key="3">
    <source>
        <dbReference type="Proteomes" id="UP000729357"/>
    </source>
</evidence>
<protein>
    <submittedName>
        <fullName evidence="1">Uncharacterized protein</fullName>
    </submittedName>
</protein>
<accession>A0A9P8FSP2</accession>
<dbReference type="EMBL" id="JAHFXS010000726">
    <property type="protein sequence ID" value="KAG9982363.1"/>
    <property type="molecule type" value="Genomic_DNA"/>
</dbReference>
<name>A0A9P8FSP2_AURME</name>
<sequence>MAFLFGRSKARSNQELTRSTKDLILKLIAEDKPSQKVSDHYDPSELDWADDGQIEEEVARNLGQMKVILQGTPG</sequence>
<dbReference type="EMBL" id="JAHFXS010000755">
    <property type="protein sequence ID" value="KAG9982136.1"/>
    <property type="molecule type" value="Genomic_DNA"/>
</dbReference>